<dbReference type="InterPro" id="IPR035992">
    <property type="entry name" value="Ricin_B-like_lectins"/>
</dbReference>
<evidence type="ECO:0000313" key="5">
    <source>
        <dbReference type="EMBL" id="UQA92123.1"/>
    </source>
</evidence>
<dbReference type="Gene3D" id="2.60.40.10">
    <property type="entry name" value="Immunoglobulins"/>
    <property type="match status" value="1"/>
</dbReference>
<gene>
    <name evidence="5" type="ORF">K9S39_09930</name>
</gene>
<protein>
    <submittedName>
        <fullName evidence="5">RICIN domain-containing protein</fullName>
    </submittedName>
</protein>
<keyword evidence="1" id="KW-0378">Hydrolase</keyword>
<dbReference type="RefSeq" id="WP_248862981.1">
    <property type="nucleotide sequence ID" value="NZ_CP086322.1"/>
</dbReference>
<proteinExistence type="predicted"/>
<dbReference type="SUPFAM" id="SSF55486">
    <property type="entry name" value="Metalloproteases ('zincins'), catalytic domain"/>
    <property type="match status" value="1"/>
</dbReference>
<feature type="compositionally biased region" description="Pro residues" evidence="3">
    <location>
        <begin position="429"/>
        <end position="445"/>
    </location>
</feature>
<dbReference type="SMART" id="SM00060">
    <property type="entry name" value="FN3"/>
    <property type="match status" value="1"/>
</dbReference>
<dbReference type="InterPro" id="IPR000772">
    <property type="entry name" value="Ricin_B_lectin"/>
</dbReference>
<evidence type="ECO:0000259" key="4">
    <source>
        <dbReference type="PROSITE" id="PS50853"/>
    </source>
</evidence>
<keyword evidence="6" id="KW-1185">Reference proteome</keyword>
<dbReference type="SUPFAM" id="SSF49265">
    <property type="entry name" value="Fibronectin type III"/>
    <property type="match status" value="1"/>
</dbReference>
<feature type="domain" description="Fibronectin type-III" evidence="4">
    <location>
        <begin position="448"/>
        <end position="532"/>
    </location>
</feature>
<dbReference type="Pfam" id="PF14200">
    <property type="entry name" value="RicinB_lectin_2"/>
    <property type="match status" value="1"/>
</dbReference>
<sequence length="680" mass="71542">MNIRRSTHRRGRAKRRVAVVTAATAAAVGLAVGVVTIGSASPGDRPSAAGRATPGVEPLHETPPEPLSDVPKSNERRGMVYQGLKPAPEGDPCVGVYVVSKTKAKLCTHGPDAPPKGVDITKDAAPAVRRTAPAPALKGSTSSAPDASDVLPGGMPALDARTGKAQRPASAASGSATGAAADAGSKVVCEGDGSSGNRVQVLYVHAPGNDRFAKYAASFKKWAAEADVIYDESAKETGGRRHIRFVTDSDCTANVLNVEVSAAALSEFGATNTALAAKGFNRRDRKYMMFVDSNVYCGIGSFNGDERPGPKNLSNFGPSYGRTDAGCWGGSTPAHELGHNLGAVNNNAPHASGGAHCVDEWDIMCYSDYPNYPKMQILCPERTGDERLDCHHDDYYNTAPKPGSYLASHWNVANNRFLISDGGDGTKPDPNPTGKPTPTPSPTSTPNPGTGPAAKVTQITANSAVASWTKVPSATGYTVFLNGSKLADVGDIATRVVRLTPDTSYRITIAARYAGGKTSQPGPVSTFRTLTASDGDKPTRPGTKYVMVNALTGHAADIWGGSKNNGTVAIAYQRTGYANQQWTFKQAGDSAVTVTSAVSGKCLQFNSATAGQYVAQQPCSDAASQKWRLRNGGDGSYVLQPQGSKLVLGVSKRWYYGGWLLELQRQNNEGYQKWTLQRSS</sequence>
<dbReference type="PROSITE" id="PS50231">
    <property type="entry name" value="RICIN_B_LECTIN"/>
    <property type="match status" value="1"/>
</dbReference>
<dbReference type="CDD" id="cd00161">
    <property type="entry name" value="beta-trefoil_Ricin-like"/>
    <property type="match status" value="1"/>
</dbReference>
<dbReference type="InterPro" id="IPR003961">
    <property type="entry name" value="FN3_dom"/>
</dbReference>
<dbReference type="EMBL" id="CP086322">
    <property type="protein sequence ID" value="UQA92123.1"/>
    <property type="molecule type" value="Genomic_DNA"/>
</dbReference>
<dbReference type="SUPFAM" id="SSF50370">
    <property type="entry name" value="Ricin B-like lectins"/>
    <property type="match status" value="1"/>
</dbReference>
<dbReference type="InterPro" id="IPR036116">
    <property type="entry name" value="FN3_sf"/>
</dbReference>
<keyword evidence="1" id="KW-0326">Glycosidase</keyword>
<evidence type="ECO:0000313" key="6">
    <source>
        <dbReference type="Proteomes" id="UP000830115"/>
    </source>
</evidence>
<keyword evidence="2" id="KW-0624">Polysaccharide degradation</keyword>
<name>A0ABY4M356_9ACTN</name>
<accession>A0ABY4M356</accession>
<dbReference type="InterPro" id="IPR013783">
    <property type="entry name" value="Ig-like_fold"/>
</dbReference>
<feature type="region of interest" description="Disordered" evidence="3">
    <location>
        <begin position="39"/>
        <end position="73"/>
    </location>
</feature>
<reference evidence="5" key="1">
    <citation type="submission" date="2021-10" db="EMBL/GenBank/DDBJ databases">
        <title>Streptomyces nigrumlapis sp.nov.,an antimicrobial producing actinobacterium isolated from Black Gobi rocks.</title>
        <authorList>
            <person name="Wen Y."/>
            <person name="Zhang W."/>
            <person name="Liu X.G."/>
        </authorList>
    </citation>
    <scope>NUCLEOTIDE SEQUENCE</scope>
    <source>
        <strain evidence="5">ST13-2-2</strain>
    </source>
</reference>
<evidence type="ECO:0000256" key="2">
    <source>
        <dbReference type="ARBA" id="ARBA00023326"/>
    </source>
</evidence>
<dbReference type="Proteomes" id="UP000830115">
    <property type="component" value="Chromosome"/>
</dbReference>
<evidence type="ECO:0000256" key="1">
    <source>
        <dbReference type="ARBA" id="ARBA00023295"/>
    </source>
</evidence>
<dbReference type="Gene3D" id="2.80.10.50">
    <property type="match status" value="2"/>
</dbReference>
<evidence type="ECO:0000256" key="3">
    <source>
        <dbReference type="SAM" id="MobiDB-lite"/>
    </source>
</evidence>
<dbReference type="CDD" id="cd00063">
    <property type="entry name" value="FN3"/>
    <property type="match status" value="1"/>
</dbReference>
<organism evidence="5 6">
    <name type="scientific">Streptomyces halobius</name>
    <dbReference type="NCBI Taxonomy" id="2879846"/>
    <lineage>
        <taxon>Bacteria</taxon>
        <taxon>Bacillati</taxon>
        <taxon>Actinomycetota</taxon>
        <taxon>Actinomycetes</taxon>
        <taxon>Kitasatosporales</taxon>
        <taxon>Streptomycetaceae</taxon>
        <taxon>Streptomyces</taxon>
    </lineage>
</organism>
<dbReference type="PROSITE" id="PS50853">
    <property type="entry name" value="FN3"/>
    <property type="match status" value="1"/>
</dbReference>
<feature type="region of interest" description="Disordered" evidence="3">
    <location>
        <begin position="131"/>
        <end position="177"/>
    </location>
</feature>
<feature type="region of interest" description="Disordered" evidence="3">
    <location>
        <begin position="418"/>
        <end position="453"/>
    </location>
</feature>
<keyword evidence="2" id="KW-0119">Carbohydrate metabolism</keyword>
<dbReference type="SMART" id="SM00458">
    <property type="entry name" value="RICIN"/>
    <property type="match status" value="1"/>
</dbReference>